<feature type="transmembrane region" description="Helical" evidence="1">
    <location>
        <begin position="143"/>
        <end position="161"/>
    </location>
</feature>
<evidence type="ECO:0000313" key="3">
    <source>
        <dbReference type="Proteomes" id="UP000292580"/>
    </source>
</evidence>
<keyword evidence="1" id="KW-0472">Membrane</keyword>
<organism evidence="2 3">
    <name type="scientific">Methanofollis fontis</name>
    <dbReference type="NCBI Taxonomy" id="2052832"/>
    <lineage>
        <taxon>Archaea</taxon>
        <taxon>Methanobacteriati</taxon>
        <taxon>Methanobacteriota</taxon>
        <taxon>Stenosarchaea group</taxon>
        <taxon>Methanomicrobia</taxon>
        <taxon>Methanomicrobiales</taxon>
        <taxon>Methanomicrobiaceae</taxon>
        <taxon>Methanofollis</taxon>
    </lineage>
</organism>
<gene>
    <name evidence="2" type="ORF">CUJ86_00790</name>
</gene>
<dbReference type="AlphaFoldDB" id="A0A483CV23"/>
<evidence type="ECO:0000313" key="2">
    <source>
        <dbReference type="EMBL" id="TAJ45317.1"/>
    </source>
</evidence>
<dbReference type="OrthoDB" id="141574at2157"/>
<sequence>MNPRLFSLLLIALVSLALPVMAAPERTISGVSGGGEEVVVSIDTGDIDTGGIVETLPEGFEFVSTTHPPGRLSVEGRQVSFVLIGDSAIHYRIRASGKGGGMITGVWEDFISSEGGAIEPTWVFVNGEGMVTVPSKDTTARAAAGPLLVPLAACGVVALLLRRDR</sequence>
<keyword evidence="3" id="KW-1185">Reference proteome</keyword>
<dbReference type="EMBL" id="PGCL01000001">
    <property type="protein sequence ID" value="TAJ45317.1"/>
    <property type="molecule type" value="Genomic_DNA"/>
</dbReference>
<dbReference type="Proteomes" id="UP000292580">
    <property type="component" value="Unassembled WGS sequence"/>
</dbReference>
<proteinExistence type="predicted"/>
<comment type="caution">
    <text evidence="2">The sequence shown here is derived from an EMBL/GenBank/DDBJ whole genome shotgun (WGS) entry which is preliminary data.</text>
</comment>
<keyword evidence="1" id="KW-1133">Transmembrane helix</keyword>
<evidence type="ECO:0000256" key="1">
    <source>
        <dbReference type="SAM" id="Phobius"/>
    </source>
</evidence>
<name>A0A483CV23_9EURY</name>
<accession>A0A483CV23</accession>
<reference evidence="2 3" key="1">
    <citation type="submission" date="2017-11" db="EMBL/GenBank/DDBJ databases">
        <title>Isolation and Characterization of Methanofollis Species from Methane Seep Offshore SW Taiwan.</title>
        <authorList>
            <person name="Teng N.-H."/>
            <person name="Lai M.-C."/>
            <person name="Chen S.-C."/>
        </authorList>
    </citation>
    <scope>NUCLEOTIDE SEQUENCE [LARGE SCALE GENOMIC DNA]</scope>
    <source>
        <strain evidence="2 3">FWC-SCC2</strain>
    </source>
</reference>
<protein>
    <submittedName>
        <fullName evidence="2">Uncharacterized protein</fullName>
    </submittedName>
</protein>
<keyword evidence="1" id="KW-0812">Transmembrane</keyword>
<dbReference type="RefSeq" id="WP_130645663.1">
    <property type="nucleotide sequence ID" value="NZ_PGCL01000001.1"/>
</dbReference>